<evidence type="ECO:0000313" key="2">
    <source>
        <dbReference type="Proteomes" id="UP000247485"/>
    </source>
</evidence>
<gene>
    <name evidence="1" type="ORF">DET57_12181</name>
</gene>
<reference evidence="1 2" key="1">
    <citation type="submission" date="2018-05" db="EMBL/GenBank/DDBJ databases">
        <title>Freshwater and sediment microbial communities from various areas in North America, analyzing microbe dynamics in response to fracking.</title>
        <authorList>
            <person name="Lamendella R."/>
        </authorList>
    </citation>
    <scope>NUCLEOTIDE SEQUENCE [LARGE SCALE GENOMIC DNA]</scope>
    <source>
        <strain evidence="1 2">67</strain>
    </source>
</reference>
<sequence>MTSASQTWLFNWVCSLIKRAFHINRRHLGPLLTILEYMCAFYLT</sequence>
<evidence type="ECO:0000313" key="1">
    <source>
        <dbReference type="EMBL" id="PXW39033.1"/>
    </source>
</evidence>
<dbReference type="AlphaFoldDB" id="A0A318FFM9"/>
<name>A0A318FFM9_KLEOX</name>
<dbReference type="Proteomes" id="UP000247485">
    <property type="component" value="Unassembled WGS sequence"/>
</dbReference>
<comment type="caution">
    <text evidence="1">The sequence shown here is derived from an EMBL/GenBank/DDBJ whole genome shotgun (WGS) entry which is preliminary data.</text>
</comment>
<dbReference type="EMBL" id="QJJG01000021">
    <property type="protein sequence ID" value="PXW39033.1"/>
    <property type="molecule type" value="Genomic_DNA"/>
</dbReference>
<accession>A0A318FFM9</accession>
<protein>
    <submittedName>
        <fullName evidence="1">Uncharacterized protein</fullName>
    </submittedName>
</protein>
<organism evidence="1 2">
    <name type="scientific">Klebsiella oxytoca</name>
    <dbReference type="NCBI Taxonomy" id="571"/>
    <lineage>
        <taxon>Bacteria</taxon>
        <taxon>Pseudomonadati</taxon>
        <taxon>Pseudomonadota</taxon>
        <taxon>Gammaproteobacteria</taxon>
        <taxon>Enterobacterales</taxon>
        <taxon>Enterobacteriaceae</taxon>
        <taxon>Klebsiella/Raoultella group</taxon>
        <taxon>Klebsiella</taxon>
    </lineage>
</organism>
<proteinExistence type="predicted"/>